<feature type="compositionally biased region" description="Basic and acidic residues" evidence="1">
    <location>
        <begin position="237"/>
        <end position="246"/>
    </location>
</feature>
<dbReference type="OrthoDB" id="10692713at2759"/>
<feature type="compositionally biased region" description="Polar residues" evidence="1">
    <location>
        <begin position="874"/>
        <end position="887"/>
    </location>
</feature>
<dbReference type="EMBL" id="BEGY01000039">
    <property type="protein sequence ID" value="GAX79157.1"/>
    <property type="molecule type" value="Genomic_DNA"/>
</dbReference>
<dbReference type="Proteomes" id="UP000232323">
    <property type="component" value="Unassembled WGS sequence"/>
</dbReference>
<feature type="compositionally biased region" description="Polar residues" evidence="1">
    <location>
        <begin position="365"/>
        <end position="382"/>
    </location>
</feature>
<sequence>MEDQFIEGSGFNELSPVFEASSERSFSLRGSLPESVASTFSSKCKQSCGNEDDITFNESLIGDSRAAEDSFDSTRGSCRQFLSSPKFQSEAKAAKNEDDAFFTPYENSFFDGGVTSASSLAEKFFTPNTKLSDMPMRVFELDGNASSASSTLKAVGHASVIVTASPRSSAQVSSNSSFQAVQNCVSAMSGLIAKISSQEDMMDLDTPLPRGHDTCRSPPTIENSSRSASPDPAETVKQQHDSERGLPPRNTSTPTCDEQQSNSTYSHAPASSLDTSPIRSPNSNRRSMLSAAIQTTAAASNCAAAAASAKHMAMVVQAVRSPLRHKTDQMCKELKADSLKTEKTVASRISSMLEMQAAAAVLPEETQNTTKSTSVQPHSAQKTPVADKALSRKTPVADKELPRKTPVADKALTRMTPVTDTTLTRKPRVPIFSQATSVHAYDQGVRSKRSAGTGQAPAVKKGPGLSHPGQDIPSKPQDLSSLHGATKAVPPHGETTSVAVEKKPPFQSVALGGTTLKKPPLALTRGNKITLPLQGRTPLPGIANSYVRTNVKPLVTSNSRGGVISTSNMPTAGSSTSAERHPEDLRKDLVRGTTLLAVKEDAVQGTTLLAVKEDAVQGTTLLAVKEDAVQGTTSLAAEAFATASDIPSVANEQKCTLTIPPLKQQPAKHALSPASPILRRGTPLVPLVRVQPSTTLRSKAQSAASKDTAQTSGMPQSGLVASLTLKTALKKGDDASKFPPSSPTHRLVKTAQLCPSSSATAIVASYKPSSANQCTQSSAAEAASRKPSSLLQAAKQLQDELMSPKIVSPLGSKARPAWGWPPTLPISPAAAPSKSAQSVIIASTEPSTTLTAAELKIDVGPKIKHGDARVMKVPSSSSACNTKTCTSGGDPGGAGKHSVDASVKGMRGQSKDNKLLASRSKEVVVNESPLSSLTATCRQAPHAATAPSLSRTLPTSSSHPVKTFSSKAAPPQKTETNRLGPAGSTVQPASSTPHASLKILAAKKDQQMSAKEAPSCSTFLATKKDQQLSVKDAPSCPTLPGNKQASSTVQVSSRLHNSSKAPHIMSPGKTNLNSITAQQKNILNSSPVVSKVPQSPAASLVVKKGTKQAVSPSTYAARQGKGGSTWTHNHHTGPMLLPSPARHAAVSWKTKDPASPAQGMSMRAAAPTSAARYSAVIEDEDDVVSRAGGRDAAAVTAREEVVHLPSTPRGAHPRKSPKAGGSVPAKLCSDMDWCLVLGLTPSSSLCLDTSANMLGQPTHRDQGSLKEPAVGSTLIPPTVSDRLLAVVVDGSQVDRDPESTSVDAAYRGESNNESGYGLPLHLVTAVPNPYKEQDHLLQPGRCSSPEALRSSKKALPHIQQDVSLYSPEDHSCCLLDVRYRSPDSAARERSIGRMQISQFRPEGFTDSMVLSP</sequence>
<feature type="region of interest" description="Disordered" evidence="1">
    <location>
        <begin position="202"/>
        <end position="287"/>
    </location>
</feature>
<feature type="region of interest" description="Disordered" evidence="1">
    <location>
        <begin position="364"/>
        <end position="394"/>
    </location>
</feature>
<feature type="compositionally biased region" description="Low complexity" evidence="1">
    <location>
        <begin position="947"/>
        <end position="958"/>
    </location>
</feature>
<organism evidence="2 3">
    <name type="scientific">Chlamydomonas eustigma</name>
    <dbReference type="NCBI Taxonomy" id="1157962"/>
    <lineage>
        <taxon>Eukaryota</taxon>
        <taxon>Viridiplantae</taxon>
        <taxon>Chlorophyta</taxon>
        <taxon>core chlorophytes</taxon>
        <taxon>Chlorophyceae</taxon>
        <taxon>CS clade</taxon>
        <taxon>Chlamydomonadales</taxon>
        <taxon>Chlamydomonadaceae</taxon>
        <taxon>Chlamydomonas</taxon>
    </lineage>
</organism>
<evidence type="ECO:0000313" key="2">
    <source>
        <dbReference type="EMBL" id="GAX79157.1"/>
    </source>
</evidence>
<keyword evidence="3" id="KW-1185">Reference proteome</keyword>
<feature type="region of interest" description="Disordered" evidence="1">
    <location>
        <begin position="874"/>
        <end position="920"/>
    </location>
</feature>
<feature type="region of interest" description="Disordered" evidence="1">
    <location>
        <begin position="558"/>
        <end position="583"/>
    </location>
</feature>
<feature type="region of interest" description="Disordered" evidence="1">
    <location>
        <begin position="1201"/>
        <end position="1220"/>
    </location>
</feature>
<feature type="compositionally biased region" description="Low complexity" evidence="1">
    <location>
        <begin position="276"/>
        <end position="287"/>
    </location>
</feature>
<feature type="compositionally biased region" description="Polar residues" evidence="1">
    <location>
        <begin position="558"/>
        <end position="577"/>
    </location>
</feature>
<feature type="compositionally biased region" description="Polar residues" evidence="1">
    <location>
        <begin position="249"/>
        <end position="266"/>
    </location>
</feature>
<feature type="compositionally biased region" description="Polar residues" evidence="1">
    <location>
        <begin position="693"/>
        <end position="715"/>
    </location>
</feature>
<feature type="region of interest" description="Disordered" evidence="1">
    <location>
        <begin position="936"/>
        <end position="993"/>
    </location>
</feature>
<name>A0A250X7W1_9CHLO</name>
<gene>
    <name evidence="2" type="ORF">CEUSTIGMA_g6597.t1</name>
</gene>
<accession>A0A250X7W1</accession>
<evidence type="ECO:0000256" key="1">
    <source>
        <dbReference type="SAM" id="MobiDB-lite"/>
    </source>
</evidence>
<feature type="compositionally biased region" description="Basic and acidic residues" evidence="1">
    <location>
        <begin position="909"/>
        <end position="920"/>
    </location>
</feature>
<feature type="region of interest" description="Disordered" evidence="1">
    <location>
        <begin position="447"/>
        <end position="498"/>
    </location>
</feature>
<evidence type="ECO:0000313" key="3">
    <source>
        <dbReference type="Proteomes" id="UP000232323"/>
    </source>
</evidence>
<comment type="caution">
    <text evidence="2">The sequence shown here is derived from an EMBL/GenBank/DDBJ whole genome shotgun (WGS) entry which is preliminary data.</text>
</comment>
<feature type="region of interest" description="Disordered" evidence="1">
    <location>
        <begin position="693"/>
        <end position="717"/>
    </location>
</feature>
<proteinExistence type="predicted"/>
<feature type="compositionally biased region" description="Polar residues" evidence="1">
    <location>
        <begin position="984"/>
        <end position="993"/>
    </location>
</feature>
<reference evidence="2 3" key="1">
    <citation type="submission" date="2017-08" db="EMBL/GenBank/DDBJ databases">
        <title>Acidophilic green algal genome provides insights into adaptation to an acidic environment.</title>
        <authorList>
            <person name="Hirooka S."/>
            <person name="Hirose Y."/>
            <person name="Kanesaki Y."/>
            <person name="Higuchi S."/>
            <person name="Fujiwara T."/>
            <person name="Onuma R."/>
            <person name="Era A."/>
            <person name="Ohbayashi R."/>
            <person name="Uzuka A."/>
            <person name="Nozaki H."/>
            <person name="Yoshikawa H."/>
            <person name="Miyagishima S.Y."/>
        </authorList>
    </citation>
    <scope>NUCLEOTIDE SEQUENCE [LARGE SCALE GENOMIC DNA]</scope>
    <source>
        <strain evidence="2 3">NIES-2499</strain>
    </source>
</reference>
<protein>
    <submittedName>
        <fullName evidence="2">Uncharacterized protein</fullName>
    </submittedName>
</protein>